<evidence type="ECO:0000313" key="4">
    <source>
        <dbReference type="Proteomes" id="UP001620626"/>
    </source>
</evidence>
<protein>
    <recommendedName>
        <fullName evidence="5">Lipoprotein</fullName>
    </recommendedName>
</protein>
<feature type="region of interest" description="Disordered" evidence="1">
    <location>
        <begin position="228"/>
        <end position="249"/>
    </location>
</feature>
<organism evidence="3 4">
    <name type="scientific">Heterodera trifolii</name>
    <dbReference type="NCBI Taxonomy" id="157864"/>
    <lineage>
        <taxon>Eukaryota</taxon>
        <taxon>Metazoa</taxon>
        <taxon>Ecdysozoa</taxon>
        <taxon>Nematoda</taxon>
        <taxon>Chromadorea</taxon>
        <taxon>Rhabditida</taxon>
        <taxon>Tylenchina</taxon>
        <taxon>Tylenchomorpha</taxon>
        <taxon>Tylenchoidea</taxon>
        <taxon>Heteroderidae</taxon>
        <taxon>Heteroderinae</taxon>
        <taxon>Heterodera</taxon>
    </lineage>
</organism>
<feature type="signal peptide" evidence="2">
    <location>
        <begin position="1"/>
        <end position="20"/>
    </location>
</feature>
<keyword evidence="2" id="KW-0732">Signal</keyword>
<feature type="chain" id="PRO_5044876379" description="Lipoprotein" evidence="2">
    <location>
        <begin position="21"/>
        <end position="281"/>
    </location>
</feature>
<evidence type="ECO:0008006" key="5">
    <source>
        <dbReference type="Google" id="ProtNLM"/>
    </source>
</evidence>
<evidence type="ECO:0000313" key="3">
    <source>
        <dbReference type="EMBL" id="KAL3108210.1"/>
    </source>
</evidence>
<reference evidence="3 4" key="1">
    <citation type="submission" date="2024-10" db="EMBL/GenBank/DDBJ databases">
        <authorList>
            <person name="Kim D."/>
        </authorList>
    </citation>
    <scope>NUCLEOTIDE SEQUENCE [LARGE SCALE GENOMIC DNA]</scope>
    <source>
        <strain evidence="3">BH-2024</strain>
    </source>
</reference>
<sequence>MRLIFLLLLATFLLMGGCHVQKDSKNSGKVPRKTGKVPTKTGEVPKNSGKVPTKTGEVPTNHSAKNKGKAPSEPGKMPFQKILGKEKDEQLRVVIEGLKKKQCLLETVFYPKNSKDAFRSNEYEFFKNRRSEIYQNDPALSQLLEGLFAVALKAKKPVKKDGTKKSARLNALKLSLAYAVNFMAKRGKISLESPRGETETEPKAILIELIDLYNELQLDIEKAIKNCQKSDQKEKRKNEQKGKKENGQKEQRFLRFVARSLEIEWDANAFLGGLKEDEDGN</sequence>
<name>A0ABD2KZ12_9BILA</name>
<feature type="region of interest" description="Disordered" evidence="1">
    <location>
        <begin position="23"/>
        <end position="79"/>
    </location>
</feature>
<dbReference type="EMBL" id="JBICBT010000593">
    <property type="protein sequence ID" value="KAL3108210.1"/>
    <property type="molecule type" value="Genomic_DNA"/>
</dbReference>
<dbReference type="Proteomes" id="UP001620626">
    <property type="component" value="Unassembled WGS sequence"/>
</dbReference>
<keyword evidence="4" id="KW-1185">Reference proteome</keyword>
<dbReference type="AlphaFoldDB" id="A0ABD2KZ12"/>
<gene>
    <name evidence="3" type="ORF">niasHT_018618</name>
</gene>
<evidence type="ECO:0000256" key="2">
    <source>
        <dbReference type="SAM" id="SignalP"/>
    </source>
</evidence>
<comment type="caution">
    <text evidence="3">The sequence shown here is derived from an EMBL/GenBank/DDBJ whole genome shotgun (WGS) entry which is preliminary data.</text>
</comment>
<dbReference type="PROSITE" id="PS51257">
    <property type="entry name" value="PROKAR_LIPOPROTEIN"/>
    <property type="match status" value="1"/>
</dbReference>
<accession>A0ABD2KZ12</accession>
<evidence type="ECO:0000256" key="1">
    <source>
        <dbReference type="SAM" id="MobiDB-lite"/>
    </source>
</evidence>
<proteinExistence type="predicted"/>